<sequence length="577" mass="62248">MAAISATRTHTTATTTSTTTSTLTPPSSSQEDRPWGEHPSPQRTEVLVQDKKQPLVANDTANGGHALPSHHAPSDDHTTHMTNGDSHPRKPTANGSVHAAKTNHRPQDLGNRTSPPYGSGSEPVKMNGTAHHDHHTEHTTSRRNVSSSALDKRIPAEGDGSDEDSKWIHRDKLALIESQELQAAGIILPRQRMPSRVRRDHRPHEPAAGPGRASDASLTDRPVVTRSRANSSADHHPKPADIEIPSWDLRLPEEIVAEANKGFATPTGLSKGGTRIPVARVSPAPIPLDYLERESPSSRKPAADGPVKDGGDSISYPKPRSRSVSASASVKLAADTTPPSTAQGKRSATDGSPKKAANPGGATRRPSARGPSASGRPKTRSSSNKDSTSSAGTRPSTRSGDLSVASSKQPEGDPPWLVSAYQPDPRLPPDQQLLPTVARRLQQEKWEKEGKFGNVYDKEFRPLTEDGFLQPPEKREPDPKPEAPEPEPESQRSNEWPLRGEAGRSQTPKLISSYSTMPKIIDVPPQLSPLPSPRTPGMPPQHQPLSPKDITQAPEQQKQHQEKEKESKEGCGCCVVM</sequence>
<dbReference type="AlphaFoldDB" id="A0A084GH60"/>
<feature type="compositionally biased region" description="Low complexity" evidence="1">
    <location>
        <begin position="1"/>
        <end position="29"/>
    </location>
</feature>
<feature type="compositionally biased region" description="Basic and acidic residues" evidence="1">
    <location>
        <begin position="472"/>
        <end position="483"/>
    </location>
</feature>
<feature type="compositionally biased region" description="Pro residues" evidence="1">
    <location>
        <begin position="526"/>
        <end position="542"/>
    </location>
</feature>
<feature type="compositionally biased region" description="Polar residues" evidence="1">
    <location>
        <begin position="504"/>
        <end position="516"/>
    </location>
</feature>
<feature type="region of interest" description="Disordered" evidence="1">
    <location>
        <begin position="1"/>
        <end position="166"/>
    </location>
</feature>
<dbReference type="KEGG" id="sapo:SAPIO_CDS0509"/>
<proteinExistence type="predicted"/>
<protein>
    <recommendedName>
        <fullName evidence="4">TeaA receptor TeaR</fullName>
    </recommendedName>
</protein>
<accession>A0A084GH60</accession>
<feature type="compositionally biased region" description="Low complexity" evidence="1">
    <location>
        <begin position="322"/>
        <end position="331"/>
    </location>
</feature>
<evidence type="ECO:0000313" key="2">
    <source>
        <dbReference type="EMBL" id="KEZ46672.1"/>
    </source>
</evidence>
<feature type="compositionally biased region" description="Basic and acidic residues" evidence="1">
    <location>
        <begin position="130"/>
        <end position="140"/>
    </location>
</feature>
<feature type="compositionally biased region" description="Basic and acidic residues" evidence="1">
    <location>
        <begin position="557"/>
        <end position="569"/>
    </location>
</feature>
<reference evidence="2 3" key="1">
    <citation type="journal article" date="2014" name="Genome Announc.">
        <title>Draft genome sequence of the pathogenic fungus Scedosporium apiospermum.</title>
        <authorList>
            <person name="Vandeputte P."/>
            <person name="Ghamrawi S."/>
            <person name="Rechenmann M."/>
            <person name="Iltis A."/>
            <person name="Giraud S."/>
            <person name="Fleury M."/>
            <person name="Thornton C."/>
            <person name="Delhaes L."/>
            <person name="Meyer W."/>
            <person name="Papon N."/>
            <person name="Bouchara J.P."/>
        </authorList>
    </citation>
    <scope>NUCLEOTIDE SEQUENCE [LARGE SCALE GENOMIC DNA]</scope>
    <source>
        <strain evidence="2 3">IHEM 14462</strain>
    </source>
</reference>
<dbReference type="OMA" id="PINRPEG"/>
<dbReference type="GeneID" id="27718661"/>
<dbReference type="VEuPathDB" id="FungiDB:SAPIO_CDS0509"/>
<keyword evidence="3" id="KW-1185">Reference proteome</keyword>
<organism evidence="2 3">
    <name type="scientific">Pseudallescheria apiosperma</name>
    <name type="common">Scedosporium apiospermum</name>
    <dbReference type="NCBI Taxonomy" id="563466"/>
    <lineage>
        <taxon>Eukaryota</taxon>
        <taxon>Fungi</taxon>
        <taxon>Dikarya</taxon>
        <taxon>Ascomycota</taxon>
        <taxon>Pezizomycotina</taxon>
        <taxon>Sordariomycetes</taxon>
        <taxon>Hypocreomycetidae</taxon>
        <taxon>Microascales</taxon>
        <taxon>Microascaceae</taxon>
        <taxon>Scedosporium</taxon>
    </lineage>
</organism>
<dbReference type="Proteomes" id="UP000028545">
    <property type="component" value="Unassembled WGS sequence"/>
</dbReference>
<feature type="compositionally biased region" description="Polar residues" evidence="1">
    <location>
        <begin position="337"/>
        <end position="350"/>
    </location>
</feature>
<evidence type="ECO:0000256" key="1">
    <source>
        <dbReference type="SAM" id="MobiDB-lite"/>
    </source>
</evidence>
<feature type="region of interest" description="Disordered" evidence="1">
    <location>
        <begin position="263"/>
        <end position="577"/>
    </location>
</feature>
<feature type="compositionally biased region" description="Basic and acidic residues" evidence="1">
    <location>
        <begin position="441"/>
        <end position="464"/>
    </location>
</feature>
<evidence type="ECO:0008006" key="4">
    <source>
        <dbReference type="Google" id="ProtNLM"/>
    </source>
</evidence>
<comment type="caution">
    <text evidence="2">The sequence shown here is derived from an EMBL/GenBank/DDBJ whole genome shotgun (WGS) entry which is preliminary data.</text>
</comment>
<dbReference type="OrthoDB" id="418495at2759"/>
<gene>
    <name evidence="2" type="ORF">SAPIO_CDS0509</name>
</gene>
<feature type="compositionally biased region" description="Polar residues" evidence="1">
    <location>
        <begin position="391"/>
        <end position="409"/>
    </location>
</feature>
<dbReference type="HOGENOM" id="CLU_023414_1_1_1"/>
<dbReference type="RefSeq" id="XP_016646471.1">
    <property type="nucleotide sequence ID" value="XM_016783271.1"/>
</dbReference>
<evidence type="ECO:0000313" key="3">
    <source>
        <dbReference type="Proteomes" id="UP000028545"/>
    </source>
</evidence>
<name>A0A084GH60_PSEDA</name>
<feature type="region of interest" description="Disordered" evidence="1">
    <location>
        <begin position="186"/>
        <end position="246"/>
    </location>
</feature>
<dbReference type="EMBL" id="JOWA01000022">
    <property type="protein sequence ID" value="KEZ46672.1"/>
    <property type="molecule type" value="Genomic_DNA"/>
</dbReference>
<feature type="compositionally biased region" description="Low complexity" evidence="1">
    <location>
        <begin position="381"/>
        <end position="390"/>
    </location>
</feature>